<evidence type="ECO:0000256" key="3">
    <source>
        <dbReference type="ARBA" id="ARBA00023277"/>
    </source>
</evidence>
<dbReference type="InterPro" id="IPR036291">
    <property type="entry name" value="NAD(P)-bd_dom_sf"/>
</dbReference>
<dbReference type="InterPro" id="IPR013149">
    <property type="entry name" value="ADH-like_C"/>
</dbReference>
<dbReference type="InterPro" id="IPR011032">
    <property type="entry name" value="GroES-like_sf"/>
</dbReference>
<evidence type="ECO:0000313" key="5">
    <source>
        <dbReference type="EMBL" id="MQL55808.1"/>
    </source>
</evidence>
<dbReference type="Proteomes" id="UP000474054">
    <property type="component" value="Unassembled WGS sequence"/>
</dbReference>
<dbReference type="Pfam" id="PF00107">
    <property type="entry name" value="ADH_zinc_N"/>
    <property type="match status" value="1"/>
</dbReference>
<name>A0A650CVF3_ACIAM</name>
<evidence type="ECO:0000259" key="4">
    <source>
        <dbReference type="SMART" id="SM00829"/>
    </source>
</evidence>
<reference evidence="5 8" key="1">
    <citation type="submission" date="2019-10" db="EMBL/GenBank/DDBJ databases">
        <title>Comparative genomics of sulfur disproportionating microorganisms.</title>
        <authorList>
            <person name="Ward L.M."/>
            <person name="Bertran E."/>
            <person name="Johnston D."/>
        </authorList>
    </citation>
    <scope>NUCLEOTIDE SEQUENCE [LARGE SCALE GENOMIC DNA]</scope>
    <source>
        <strain evidence="5 8">DSM 3772</strain>
    </source>
</reference>
<evidence type="ECO:0000313" key="8">
    <source>
        <dbReference type="Proteomes" id="UP000474054"/>
    </source>
</evidence>
<dbReference type="InterPro" id="IPR020843">
    <property type="entry name" value="ER"/>
</dbReference>
<gene>
    <name evidence="6" type="ORF">D1866_06155</name>
    <name evidence="5" type="ORF">GFB69_08670</name>
</gene>
<dbReference type="SUPFAM" id="SSF51735">
    <property type="entry name" value="NAD(P)-binding Rossmann-fold domains"/>
    <property type="match status" value="1"/>
</dbReference>
<keyword evidence="2" id="KW-0560">Oxidoreductase</keyword>
<dbReference type="EMBL" id="CP045482">
    <property type="protein sequence ID" value="QGR21622.1"/>
    <property type="molecule type" value="Genomic_DNA"/>
</dbReference>
<evidence type="ECO:0000256" key="2">
    <source>
        <dbReference type="ARBA" id="ARBA00023002"/>
    </source>
</evidence>
<dbReference type="GeneID" id="42779303"/>
<protein>
    <submittedName>
        <fullName evidence="6">Alcohol dehydrogenase catalytic domain-containing protein</fullName>
    </submittedName>
</protein>
<dbReference type="SMART" id="SM00829">
    <property type="entry name" value="PKS_ER"/>
    <property type="match status" value="1"/>
</dbReference>
<dbReference type="GO" id="GO:0016491">
    <property type="term" value="F:oxidoreductase activity"/>
    <property type="evidence" value="ECO:0007669"/>
    <property type="project" value="UniProtKB-KW"/>
</dbReference>
<keyword evidence="3" id="KW-0119">Carbohydrate metabolism</keyword>
<dbReference type="GO" id="GO:0051262">
    <property type="term" value="P:protein tetramerization"/>
    <property type="evidence" value="ECO:0007669"/>
    <property type="project" value="UniProtKB-ARBA"/>
</dbReference>
<accession>A0A650CVF3</accession>
<organism evidence="6 7">
    <name type="scientific">Acidianus ambivalens</name>
    <name type="common">Desulfurolobus ambivalens</name>
    <dbReference type="NCBI Taxonomy" id="2283"/>
    <lineage>
        <taxon>Archaea</taxon>
        <taxon>Thermoproteota</taxon>
        <taxon>Thermoprotei</taxon>
        <taxon>Sulfolobales</taxon>
        <taxon>Sulfolobaceae</taxon>
        <taxon>Acidianus</taxon>
    </lineage>
</organism>
<dbReference type="Gene3D" id="3.90.180.10">
    <property type="entry name" value="Medium-chain alcohol dehydrogenases, catalytic domain"/>
    <property type="match status" value="1"/>
</dbReference>
<evidence type="ECO:0000313" key="6">
    <source>
        <dbReference type="EMBL" id="QGR21622.1"/>
    </source>
</evidence>
<dbReference type="PANTHER" id="PTHR43401">
    <property type="entry name" value="L-THREONINE 3-DEHYDROGENASE"/>
    <property type="match status" value="1"/>
</dbReference>
<reference evidence="6 7" key="2">
    <citation type="submission" date="2019-10" db="EMBL/GenBank/DDBJ databases">
        <title>Genome Sequences from Six Type Strain Members of the Archaeal Family Sulfolobaceae: Acidianus ambivalens, Acidianus infernus, Metallosphaera prunae, Stygiolobus azoricus, Sulfolobus metallicus, and Sulfurisphaera ohwakuensis.</title>
        <authorList>
            <person name="Counts J.A."/>
            <person name="Kelly R.M."/>
        </authorList>
    </citation>
    <scope>NUCLEOTIDE SEQUENCE [LARGE SCALE GENOMIC DNA]</scope>
    <source>
        <strain evidence="6 7">LEI 10</strain>
    </source>
</reference>
<dbReference type="AlphaFoldDB" id="A0A650CVF3"/>
<keyword evidence="1" id="KW-0521">NADP</keyword>
<dbReference type="Proteomes" id="UP000426328">
    <property type="component" value="Chromosome"/>
</dbReference>
<feature type="domain" description="Enoyl reductase (ER)" evidence="4">
    <location>
        <begin position="10"/>
        <end position="332"/>
    </location>
</feature>
<dbReference type="InterPro" id="IPR013154">
    <property type="entry name" value="ADH-like_N"/>
</dbReference>
<evidence type="ECO:0000313" key="7">
    <source>
        <dbReference type="Proteomes" id="UP000426328"/>
    </source>
</evidence>
<dbReference type="EMBL" id="WHYS01000002">
    <property type="protein sequence ID" value="MQL55808.1"/>
    <property type="molecule type" value="Genomic_DNA"/>
</dbReference>
<dbReference type="InterPro" id="IPR050129">
    <property type="entry name" value="Zn_alcohol_dh"/>
</dbReference>
<dbReference type="Pfam" id="PF08240">
    <property type="entry name" value="ADH_N"/>
    <property type="match status" value="1"/>
</dbReference>
<dbReference type="RefSeq" id="WP_152941970.1">
    <property type="nucleotide sequence ID" value="NZ_CP045482.1"/>
</dbReference>
<sequence>MRAAIFTQIGRPLSIEEIKKPEVKGKEVLLKVLATGLCHGDLHIIFGEWKDDIPVNPPRILGHEIVGEITEDTEHFKKGDKVLVYNAFGCGTCKYCKRGYPQFCEKVKILGVQEDGGFAEYVKVPSEDNLIKIDNNENPIKVAPLADAGVTAYNSVKGIEEDSNVALIGTGAVSLIALQILKSRGIKVTIVGRNPIKLNKALELGADRIIQVKQSYSEDFSARIGREKFDYIIDYIGSDETLRDIVWALDRMGELRIVGEFGGRMEIWEQLLVLRGLRIRGILYGSKEDMINVVKLYNEGKIKTLAVPYKLEEINQAIDDLMSGRIIGRAVIIP</sequence>
<dbReference type="Gene3D" id="3.40.50.720">
    <property type="entry name" value="NAD(P)-binding Rossmann-like Domain"/>
    <property type="match status" value="1"/>
</dbReference>
<keyword evidence="7" id="KW-1185">Reference proteome</keyword>
<dbReference type="GO" id="GO:0030554">
    <property type="term" value="F:adenyl nucleotide binding"/>
    <property type="evidence" value="ECO:0007669"/>
    <property type="project" value="UniProtKB-ARBA"/>
</dbReference>
<dbReference type="GO" id="GO:0043168">
    <property type="term" value="F:anion binding"/>
    <property type="evidence" value="ECO:0007669"/>
    <property type="project" value="UniProtKB-ARBA"/>
</dbReference>
<evidence type="ECO:0000256" key="1">
    <source>
        <dbReference type="ARBA" id="ARBA00022857"/>
    </source>
</evidence>
<dbReference type="SUPFAM" id="SSF50129">
    <property type="entry name" value="GroES-like"/>
    <property type="match status" value="1"/>
</dbReference>
<proteinExistence type="predicted"/>
<dbReference type="PANTHER" id="PTHR43401:SF4">
    <property type="entry name" value="D-ARABINOSE 1-DEHYDROGENASE (NADP(+))"/>
    <property type="match status" value="1"/>
</dbReference>
<dbReference type="KEGG" id="aamb:D1866_06155"/>